<comment type="caution">
    <text evidence="2">The sequence shown here is derived from an EMBL/GenBank/DDBJ whole genome shotgun (WGS) entry which is preliminary data.</text>
</comment>
<evidence type="ECO:0000259" key="1">
    <source>
        <dbReference type="SMART" id="SM01248"/>
    </source>
</evidence>
<evidence type="ECO:0000313" key="2">
    <source>
        <dbReference type="EMBL" id="HFK96592.1"/>
    </source>
</evidence>
<dbReference type="AlphaFoldDB" id="A0A832E9U6"/>
<dbReference type="PANTHER" id="PTHR41709">
    <property type="entry name" value="KAIB-LIKE PROTEIN 1"/>
    <property type="match status" value="1"/>
</dbReference>
<dbReference type="SMART" id="SM01248">
    <property type="entry name" value="KaiB"/>
    <property type="match status" value="1"/>
</dbReference>
<reference evidence="2" key="1">
    <citation type="journal article" date="2020" name="mSystems">
        <title>Genome- and Community-Level Interaction Insights into Carbon Utilization and Element Cycling Functions of Hydrothermarchaeota in Hydrothermal Sediment.</title>
        <authorList>
            <person name="Zhou Z."/>
            <person name="Liu Y."/>
            <person name="Xu W."/>
            <person name="Pan J."/>
            <person name="Luo Z.H."/>
            <person name="Li M."/>
        </authorList>
    </citation>
    <scope>NUCLEOTIDE SEQUENCE [LARGE SCALE GENOMIC DNA]</scope>
    <source>
        <strain evidence="2">SpSt-456</strain>
    </source>
</reference>
<organism evidence="2">
    <name type="scientific">Desulfacinum infernum</name>
    <dbReference type="NCBI Taxonomy" id="35837"/>
    <lineage>
        <taxon>Bacteria</taxon>
        <taxon>Pseudomonadati</taxon>
        <taxon>Thermodesulfobacteriota</taxon>
        <taxon>Syntrophobacteria</taxon>
        <taxon>Syntrophobacterales</taxon>
        <taxon>Syntrophobacteraceae</taxon>
        <taxon>Desulfacinum</taxon>
    </lineage>
</organism>
<dbReference type="InterPro" id="IPR036249">
    <property type="entry name" value="Thioredoxin-like_sf"/>
</dbReference>
<proteinExistence type="predicted"/>
<dbReference type="EMBL" id="DSTK01000013">
    <property type="protein sequence ID" value="HFK96592.1"/>
    <property type="molecule type" value="Genomic_DNA"/>
</dbReference>
<dbReference type="InterPro" id="IPR011649">
    <property type="entry name" value="KaiB_domain"/>
</dbReference>
<dbReference type="GO" id="GO:0048511">
    <property type="term" value="P:rhythmic process"/>
    <property type="evidence" value="ECO:0007669"/>
    <property type="project" value="InterPro"/>
</dbReference>
<name>A0A832E9U6_9BACT</name>
<sequence length="111" mass="12377">MTRHAHSVQNVQADSPKPRYRLRLFIAGDEPNSTKAKAMLARLCDAYLRGDCQVRIVDVLQDYQTAIEYQVMVVPTLIVEWPPPVRSILGSLTDEDAVLAALGLMKEGNEP</sequence>
<protein>
    <submittedName>
        <fullName evidence="2">Circadian clock protein KaiB</fullName>
    </submittedName>
</protein>
<accession>A0A832E9U6</accession>
<gene>
    <name evidence="2" type="ORF">ENS06_04610</name>
</gene>
<feature type="domain" description="KaiB" evidence="1">
    <location>
        <begin position="23"/>
        <end position="104"/>
    </location>
</feature>
<dbReference type="PANTHER" id="PTHR41709:SF2">
    <property type="entry name" value="CIRCADIAN CLOCK PROTEIN KAIB2"/>
    <property type="match status" value="1"/>
</dbReference>
<dbReference type="Pfam" id="PF07689">
    <property type="entry name" value="KaiB"/>
    <property type="match status" value="1"/>
</dbReference>
<dbReference type="SUPFAM" id="SSF52833">
    <property type="entry name" value="Thioredoxin-like"/>
    <property type="match status" value="1"/>
</dbReference>
<dbReference type="Gene3D" id="3.40.30.10">
    <property type="entry name" value="Glutaredoxin"/>
    <property type="match status" value="1"/>
</dbReference>
<dbReference type="InterPro" id="IPR039022">
    <property type="entry name" value="KaiB-like"/>
</dbReference>